<dbReference type="RefSeq" id="WP_058614303.1">
    <property type="nucleotide sequence ID" value="NZ_LDRV01000063.1"/>
</dbReference>
<evidence type="ECO:0000313" key="2">
    <source>
        <dbReference type="Proteomes" id="UP000072189"/>
    </source>
</evidence>
<protein>
    <submittedName>
        <fullName evidence="1">Uncharacterized protein</fullName>
    </submittedName>
</protein>
<dbReference type="AlphaFoldDB" id="A0A147F7E4"/>
<reference evidence="1 2" key="1">
    <citation type="journal article" date="2016" name="Front. Microbiol.">
        <title>Genomic Resource of Rice Seed Associated Bacteria.</title>
        <authorList>
            <person name="Midha S."/>
            <person name="Bansal K."/>
            <person name="Sharma S."/>
            <person name="Kumar N."/>
            <person name="Patil P.P."/>
            <person name="Chaudhry V."/>
            <person name="Patil P.B."/>
        </authorList>
    </citation>
    <scope>NUCLEOTIDE SEQUENCE [LARGE SCALE GENOMIC DNA]</scope>
    <source>
        <strain evidence="1 2">RSA3</strain>
    </source>
</reference>
<sequence>MAFPSFQDDAAILLAAIGSSQRSSTSVRSVLGTWDMINVDVPSRQMIESAAGALQRAGLVVIDDEWGLRPTAEGVRLRRTPRGVSMRGLPTAIGKLLPPLTPDPSVVMPQEIYDAALDDYLHPKPLLPRWLTGLFR</sequence>
<proteinExistence type="predicted"/>
<gene>
    <name evidence="1" type="ORF">RSA3_10460</name>
</gene>
<dbReference type="PATRIC" id="fig|2033.7.peg.2843"/>
<name>A0A147F7E4_MICTE</name>
<organism evidence="1 2">
    <name type="scientific">Microbacterium testaceum</name>
    <name type="common">Aureobacterium testaceum</name>
    <name type="synonym">Brevibacterium testaceum</name>
    <dbReference type="NCBI Taxonomy" id="2033"/>
    <lineage>
        <taxon>Bacteria</taxon>
        <taxon>Bacillati</taxon>
        <taxon>Actinomycetota</taxon>
        <taxon>Actinomycetes</taxon>
        <taxon>Micrococcales</taxon>
        <taxon>Microbacteriaceae</taxon>
        <taxon>Microbacterium</taxon>
    </lineage>
</organism>
<evidence type="ECO:0000313" key="1">
    <source>
        <dbReference type="EMBL" id="KTS11401.1"/>
    </source>
</evidence>
<accession>A0A147F7E4</accession>
<dbReference type="EMBL" id="LDRV01000063">
    <property type="protein sequence ID" value="KTS11401.1"/>
    <property type="molecule type" value="Genomic_DNA"/>
</dbReference>
<dbReference type="Proteomes" id="UP000072189">
    <property type="component" value="Unassembled WGS sequence"/>
</dbReference>
<comment type="caution">
    <text evidence="1">The sequence shown here is derived from an EMBL/GenBank/DDBJ whole genome shotgun (WGS) entry which is preliminary data.</text>
</comment>